<evidence type="ECO:0000313" key="2">
    <source>
        <dbReference type="Proteomes" id="UP000002420"/>
    </source>
</evidence>
<sequence length="58" mass="6578">MFETQYNEEMEAEVRRLDAKQRAISAGHPEWDNACKICYCRLEGTNDAVCVKCAPGPE</sequence>
<protein>
    <submittedName>
        <fullName evidence="1">Uncharacterized protein</fullName>
    </submittedName>
</protein>
<proteinExistence type="predicted"/>
<dbReference type="KEGG" id="glo:Glov_2839"/>
<dbReference type="STRING" id="398767.Glov_2839"/>
<dbReference type="RefSeq" id="WP_012470881.1">
    <property type="nucleotide sequence ID" value="NC_010814.1"/>
</dbReference>
<dbReference type="HOGENOM" id="CLU_2972993_0_0_7"/>
<evidence type="ECO:0000313" key="1">
    <source>
        <dbReference type="EMBL" id="ACD96552.1"/>
    </source>
</evidence>
<dbReference type="Proteomes" id="UP000002420">
    <property type="component" value="Chromosome"/>
</dbReference>
<dbReference type="AlphaFoldDB" id="B3E7X9"/>
<dbReference type="EMBL" id="CP001089">
    <property type="protein sequence ID" value="ACD96552.1"/>
    <property type="molecule type" value="Genomic_DNA"/>
</dbReference>
<name>B3E7X9_TRIL1</name>
<organism evidence="1 2">
    <name type="scientific">Trichlorobacter lovleyi (strain ATCC BAA-1151 / DSM 17278 / SZ)</name>
    <name type="common">Geobacter lovleyi</name>
    <dbReference type="NCBI Taxonomy" id="398767"/>
    <lineage>
        <taxon>Bacteria</taxon>
        <taxon>Pseudomonadati</taxon>
        <taxon>Thermodesulfobacteriota</taxon>
        <taxon>Desulfuromonadia</taxon>
        <taxon>Geobacterales</taxon>
        <taxon>Geobacteraceae</taxon>
        <taxon>Trichlorobacter</taxon>
    </lineage>
</organism>
<gene>
    <name evidence="1" type="ordered locus">Glov_2839</name>
</gene>
<accession>B3E7X9</accession>
<reference evidence="1 2" key="1">
    <citation type="submission" date="2008-05" db="EMBL/GenBank/DDBJ databases">
        <title>Complete sequence of chromosome of Geobacter lovleyi SZ.</title>
        <authorList>
            <consortium name="US DOE Joint Genome Institute"/>
            <person name="Lucas S."/>
            <person name="Copeland A."/>
            <person name="Lapidus A."/>
            <person name="Glavina del Rio T."/>
            <person name="Dalin E."/>
            <person name="Tice H."/>
            <person name="Bruce D."/>
            <person name="Goodwin L."/>
            <person name="Pitluck S."/>
            <person name="Chertkov O."/>
            <person name="Meincke L."/>
            <person name="Brettin T."/>
            <person name="Detter J.C."/>
            <person name="Han C."/>
            <person name="Tapia R."/>
            <person name="Kuske C.R."/>
            <person name="Schmutz J."/>
            <person name="Larimer F."/>
            <person name="Land M."/>
            <person name="Hauser L."/>
            <person name="Kyrpides N."/>
            <person name="Mikhailova N."/>
            <person name="Sung Y."/>
            <person name="Fletcher K.E."/>
            <person name="Ritalahti K.M."/>
            <person name="Loeffler F.E."/>
            <person name="Richardson P."/>
        </authorList>
    </citation>
    <scope>NUCLEOTIDE SEQUENCE [LARGE SCALE GENOMIC DNA]</scope>
    <source>
        <strain evidence="2">ATCC BAA-1151 / DSM 17278 / SZ</strain>
    </source>
</reference>
<keyword evidence="2" id="KW-1185">Reference proteome</keyword>